<dbReference type="RefSeq" id="WP_220204992.1">
    <property type="nucleotide sequence ID" value="NZ_BNJK01000001.1"/>
</dbReference>
<proteinExistence type="predicted"/>
<dbReference type="AlphaFoldDB" id="A0A8J3IF74"/>
<dbReference type="Gene3D" id="3.40.630.30">
    <property type="match status" value="1"/>
</dbReference>
<accession>A0A8J3IF74</accession>
<dbReference type="Pfam" id="PF13527">
    <property type="entry name" value="Acetyltransf_9"/>
    <property type="match status" value="1"/>
</dbReference>
<dbReference type="PROSITE" id="PS51186">
    <property type="entry name" value="GNAT"/>
    <property type="match status" value="1"/>
</dbReference>
<reference evidence="2" key="1">
    <citation type="submission" date="2020-10" db="EMBL/GenBank/DDBJ databases">
        <title>Taxonomic study of unclassified bacteria belonging to the class Ktedonobacteria.</title>
        <authorList>
            <person name="Yabe S."/>
            <person name="Wang C.M."/>
            <person name="Zheng Y."/>
            <person name="Sakai Y."/>
            <person name="Cavaletti L."/>
            <person name="Monciardini P."/>
            <person name="Donadio S."/>
        </authorList>
    </citation>
    <scope>NUCLEOTIDE SEQUENCE</scope>
    <source>
        <strain evidence="2">ID150040</strain>
    </source>
</reference>
<dbReference type="GO" id="GO:0016747">
    <property type="term" value="F:acyltransferase activity, transferring groups other than amino-acyl groups"/>
    <property type="evidence" value="ECO:0007669"/>
    <property type="project" value="InterPro"/>
</dbReference>
<name>A0A8J3IF74_9CHLR</name>
<dbReference type="SUPFAM" id="SSF55729">
    <property type="entry name" value="Acyl-CoA N-acyltransferases (Nat)"/>
    <property type="match status" value="1"/>
</dbReference>
<dbReference type="Proteomes" id="UP000597444">
    <property type="component" value="Unassembled WGS sequence"/>
</dbReference>
<evidence type="ECO:0000313" key="2">
    <source>
        <dbReference type="EMBL" id="GHO94244.1"/>
    </source>
</evidence>
<evidence type="ECO:0000313" key="3">
    <source>
        <dbReference type="Proteomes" id="UP000597444"/>
    </source>
</evidence>
<gene>
    <name evidence="2" type="ORF">KSF_042920</name>
</gene>
<dbReference type="InterPro" id="IPR016181">
    <property type="entry name" value="Acyl_CoA_acyltransferase"/>
</dbReference>
<comment type="caution">
    <text evidence="2">The sequence shown here is derived from an EMBL/GenBank/DDBJ whole genome shotgun (WGS) entry which is preliminary data.</text>
</comment>
<organism evidence="2 3">
    <name type="scientific">Reticulibacter mediterranei</name>
    <dbReference type="NCBI Taxonomy" id="2778369"/>
    <lineage>
        <taxon>Bacteria</taxon>
        <taxon>Bacillati</taxon>
        <taxon>Chloroflexota</taxon>
        <taxon>Ktedonobacteria</taxon>
        <taxon>Ktedonobacterales</taxon>
        <taxon>Reticulibacteraceae</taxon>
        <taxon>Reticulibacter</taxon>
    </lineage>
</organism>
<keyword evidence="3" id="KW-1185">Reference proteome</keyword>
<feature type="domain" description="N-acetyltransferase" evidence="1">
    <location>
        <begin position="1"/>
        <end position="145"/>
    </location>
</feature>
<dbReference type="EMBL" id="BNJK01000001">
    <property type="protein sequence ID" value="GHO94244.1"/>
    <property type="molecule type" value="Genomic_DNA"/>
</dbReference>
<sequence>MLIRPERVTDYPGIATIHARAFSTQRGVPLIVTLQRQRREFDPELSLLAEVDGRIAGHILFSPYQMRLLDQTIPSVNLSPLGVDPAYQRQGIGGRLIAEGHAIAAAKGYLVSTVLGHPTYYPKFGYQTHAFGSTHLTIPIDLAARPILETRGPTEEDIPALHALWFREEQHVDIALDPGHELLDWLSPDPAIQATVYIREAQVVGYTRIHRDEPTSPRYFLAHDAEAARAMLTTLASQRTETAFESTYTLPLHPFSATTAALGPAQARSWEAGMAYELAPSPLPDYLAVLSEKGRPAGRPIWPVAFDLA</sequence>
<protein>
    <recommendedName>
        <fullName evidence="1">N-acetyltransferase domain-containing protein</fullName>
    </recommendedName>
</protein>
<evidence type="ECO:0000259" key="1">
    <source>
        <dbReference type="PROSITE" id="PS51186"/>
    </source>
</evidence>
<dbReference type="CDD" id="cd04301">
    <property type="entry name" value="NAT_SF"/>
    <property type="match status" value="1"/>
</dbReference>
<dbReference type="InterPro" id="IPR000182">
    <property type="entry name" value="GNAT_dom"/>
</dbReference>